<evidence type="ECO:0000256" key="7">
    <source>
        <dbReference type="SAM" id="MobiDB-lite"/>
    </source>
</evidence>
<feature type="domain" description="T-box" evidence="8">
    <location>
        <begin position="57"/>
        <end position="255"/>
    </location>
</feature>
<feature type="compositionally biased region" description="Basic and acidic residues" evidence="7">
    <location>
        <begin position="348"/>
        <end position="359"/>
    </location>
</feature>
<dbReference type="InterPro" id="IPR001699">
    <property type="entry name" value="TF_T-box"/>
</dbReference>
<comment type="caution">
    <text evidence="9">The sequence shown here is derived from an EMBL/GenBank/DDBJ whole genome shotgun (WGS) entry which is preliminary data.</text>
</comment>
<comment type="subcellular location">
    <subcellularLocation>
        <location evidence="1 6">Nucleus</location>
    </subcellularLocation>
</comment>
<dbReference type="EMBL" id="JXXN02000080">
    <property type="protein sequence ID" value="THD28749.1"/>
    <property type="molecule type" value="Genomic_DNA"/>
</dbReference>
<dbReference type="InterPro" id="IPR036960">
    <property type="entry name" value="T-box_sf"/>
</dbReference>
<evidence type="ECO:0000256" key="6">
    <source>
        <dbReference type="PROSITE-ProRule" id="PRU00201"/>
    </source>
</evidence>
<evidence type="ECO:0000256" key="3">
    <source>
        <dbReference type="ARBA" id="ARBA00023125"/>
    </source>
</evidence>
<dbReference type="PRINTS" id="PR00937">
    <property type="entry name" value="TBOX"/>
</dbReference>
<dbReference type="PROSITE" id="PS01283">
    <property type="entry name" value="TBOX_1"/>
    <property type="match status" value="1"/>
</dbReference>
<dbReference type="Gene3D" id="2.60.40.820">
    <property type="entry name" value="Transcription factor, T-box"/>
    <property type="match status" value="1"/>
</dbReference>
<dbReference type="GO" id="GO:0000978">
    <property type="term" value="F:RNA polymerase II cis-regulatory region sequence-specific DNA binding"/>
    <property type="evidence" value="ECO:0007669"/>
    <property type="project" value="InterPro"/>
</dbReference>
<dbReference type="CDD" id="cd20187">
    <property type="entry name" value="T-box_TBX1_10-like"/>
    <property type="match status" value="1"/>
</dbReference>
<dbReference type="InterPro" id="IPR018186">
    <property type="entry name" value="TF_T-box_CS"/>
</dbReference>
<dbReference type="GO" id="GO:0000785">
    <property type="term" value="C:chromatin"/>
    <property type="evidence" value="ECO:0007669"/>
    <property type="project" value="TreeGrafter"/>
</dbReference>
<evidence type="ECO:0000259" key="8">
    <source>
        <dbReference type="PROSITE" id="PS50252"/>
    </source>
</evidence>
<reference evidence="9" key="1">
    <citation type="submission" date="2019-03" db="EMBL/GenBank/DDBJ databases">
        <title>Improved annotation for the trematode Fasciola hepatica.</title>
        <authorList>
            <person name="Choi Y.-J."/>
            <person name="Martin J."/>
            <person name="Mitreva M."/>
        </authorList>
    </citation>
    <scope>NUCLEOTIDE SEQUENCE [LARGE SCALE GENOMIC DNA]</scope>
</reference>
<comment type="caution">
    <text evidence="6">Lacks conserved residue(s) required for the propagation of feature annotation.</text>
</comment>
<sequence>MTAHLARIKQFVELCVYAQPSYAVYGSGPNVDTPSEAQTYGLYTICDPAVKEATVLLENKQLWDSFNALKTEMIVTKSGRRMFPCFQVRLGGLVPNRYYALALDFVMCDEKRYRYSFHSSTWIHAGKGDPHISPRIHLHQDGIACGTHWMRQTILFDKLKLTNNPKDSNGHVVLNSMHKYQPRIHIVHVPVTESSPENQNLQLDQICATNTSNLVSLKKTFIFEETQFYAVTAYQNHRITQLKISSNPFAKGFRDCEIGSTKQKCGLPTFNSCKKSHFSQNRQHPGTGGDIICAASCHKKLVGSASVNPVNTCAVSSVQSGMPYKRMRLFESPPCEALPSVLPVAGSSEHRQSRSKKSEVPIGPSTLTGPVPELTTEGNAYVEIGHPAYNRCPYVVSVDWTQSSEPSWPLTALLQEKNTTNYPRLVNGCWSNQRLASIGQVELNSHADSTSATLSFLG</sequence>
<dbReference type="GO" id="GO:0000981">
    <property type="term" value="F:DNA-binding transcription factor activity, RNA polymerase II-specific"/>
    <property type="evidence" value="ECO:0007669"/>
    <property type="project" value="TreeGrafter"/>
</dbReference>
<dbReference type="PANTHER" id="PTHR11267">
    <property type="entry name" value="T-BOX PROTEIN-RELATED"/>
    <property type="match status" value="1"/>
</dbReference>
<name>A0A4E0RIQ1_FASHE</name>
<organism evidence="9 10">
    <name type="scientific">Fasciola hepatica</name>
    <name type="common">Liver fluke</name>
    <dbReference type="NCBI Taxonomy" id="6192"/>
    <lineage>
        <taxon>Eukaryota</taxon>
        <taxon>Metazoa</taxon>
        <taxon>Spiralia</taxon>
        <taxon>Lophotrochozoa</taxon>
        <taxon>Platyhelminthes</taxon>
        <taxon>Trematoda</taxon>
        <taxon>Digenea</taxon>
        <taxon>Plagiorchiida</taxon>
        <taxon>Echinostomata</taxon>
        <taxon>Echinostomatoidea</taxon>
        <taxon>Fasciolidae</taxon>
        <taxon>Fasciola</taxon>
    </lineage>
</organism>
<dbReference type="GO" id="GO:0045893">
    <property type="term" value="P:positive regulation of DNA-templated transcription"/>
    <property type="evidence" value="ECO:0007669"/>
    <property type="project" value="InterPro"/>
</dbReference>
<proteinExistence type="predicted"/>
<dbReference type="InterPro" id="IPR046360">
    <property type="entry name" value="T-box_DNA-bd"/>
</dbReference>
<evidence type="ECO:0000256" key="5">
    <source>
        <dbReference type="ARBA" id="ARBA00023242"/>
    </source>
</evidence>
<keyword evidence="4" id="KW-0804">Transcription</keyword>
<keyword evidence="2" id="KW-0805">Transcription regulation</keyword>
<dbReference type="InterPro" id="IPR008967">
    <property type="entry name" value="p53-like_TF_DNA-bd_sf"/>
</dbReference>
<accession>A0A4E0RIQ1</accession>
<dbReference type="PANTHER" id="PTHR11267:SF195">
    <property type="entry name" value="OPTOMOTOR-BLIND-RELATED-GENE-1, ISOFORM A"/>
    <property type="match status" value="1"/>
</dbReference>
<evidence type="ECO:0000256" key="4">
    <source>
        <dbReference type="ARBA" id="ARBA00023163"/>
    </source>
</evidence>
<dbReference type="GO" id="GO:0005634">
    <property type="term" value="C:nucleus"/>
    <property type="evidence" value="ECO:0007669"/>
    <property type="project" value="UniProtKB-SubCell"/>
</dbReference>
<gene>
    <name evidence="9" type="ORF">D915_000384</name>
</gene>
<evidence type="ECO:0000256" key="1">
    <source>
        <dbReference type="ARBA" id="ARBA00004123"/>
    </source>
</evidence>
<protein>
    <submittedName>
        <fullName evidence="9">T-box transcription factor TBX1</fullName>
    </submittedName>
</protein>
<dbReference type="SMART" id="SM00425">
    <property type="entry name" value="TBOX"/>
    <property type="match status" value="1"/>
</dbReference>
<feature type="region of interest" description="Disordered" evidence="7">
    <location>
        <begin position="346"/>
        <end position="371"/>
    </location>
</feature>
<evidence type="ECO:0000313" key="9">
    <source>
        <dbReference type="EMBL" id="THD28749.1"/>
    </source>
</evidence>
<evidence type="ECO:0000313" key="10">
    <source>
        <dbReference type="Proteomes" id="UP000230066"/>
    </source>
</evidence>
<dbReference type="Pfam" id="PF00907">
    <property type="entry name" value="T-box"/>
    <property type="match status" value="1"/>
</dbReference>
<keyword evidence="3 6" id="KW-0238">DNA-binding</keyword>
<dbReference type="Proteomes" id="UP000230066">
    <property type="component" value="Unassembled WGS sequence"/>
</dbReference>
<keyword evidence="10" id="KW-1185">Reference proteome</keyword>
<dbReference type="GO" id="GO:0001708">
    <property type="term" value="P:cell fate specification"/>
    <property type="evidence" value="ECO:0007669"/>
    <property type="project" value="TreeGrafter"/>
</dbReference>
<dbReference type="AlphaFoldDB" id="A0A4E0RIQ1"/>
<dbReference type="PROSITE" id="PS50252">
    <property type="entry name" value="TBOX_3"/>
    <property type="match status" value="1"/>
</dbReference>
<evidence type="ECO:0000256" key="2">
    <source>
        <dbReference type="ARBA" id="ARBA00023015"/>
    </source>
</evidence>
<dbReference type="SUPFAM" id="SSF49417">
    <property type="entry name" value="p53-like transcription factors"/>
    <property type="match status" value="1"/>
</dbReference>
<keyword evidence="5 6" id="KW-0539">Nucleus</keyword>